<dbReference type="RefSeq" id="WP_070060105.1">
    <property type="nucleotide sequence ID" value="NZ_CP023284.1"/>
</dbReference>
<name>A0A1E7U6T9_9BURK</name>
<reference evidence="2 3" key="1">
    <citation type="submission" date="2017-09" db="EMBL/GenBank/DDBJ databases">
        <title>The diverse metabolic capabilities of V. boronicumulans make it an excellent choice for continued studies on novel biodegradation.</title>
        <authorList>
            <person name="Sun S."/>
        </authorList>
    </citation>
    <scope>NUCLEOTIDE SEQUENCE [LARGE SCALE GENOMIC DNA]</scope>
    <source>
        <strain evidence="2 3">J1</strain>
    </source>
</reference>
<dbReference type="KEGG" id="vbo:CKY39_04810"/>
<gene>
    <name evidence="2" type="ORF">CKY39_04810</name>
</gene>
<dbReference type="InterPro" id="IPR049708">
    <property type="entry name" value="PP0621-like"/>
</dbReference>
<dbReference type="Proteomes" id="UP000217154">
    <property type="component" value="Chromosome"/>
</dbReference>
<sequence length="85" mass="9334">MKYLLVLAVVWVAIWLWRKNRREEMRDAQQERAKKAQQRTPAVGPPQAMVRCAHCGLHLPAADALAGPDGAVFCSAAHRQAGTSA</sequence>
<evidence type="ECO:0000313" key="2">
    <source>
        <dbReference type="EMBL" id="ATA52609.1"/>
    </source>
</evidence>
<protein>
    <submittedName>
        <fullName evidence="2">Uncharacterized protein</fullName>
    </submittedName>
</protein>
<feature type="compositionally biased region" description="Basic and acidic residues" evidence="1">
    <location>
        <begin position="25"/>
        <end position="34"/>
    </location>
</feature>
<organism evidence="2 3">
    <name type="scientific">Variovorax boronicumulans</name>
    <dbReference type="NCBI Taxonomy" id="436515"/>
    <lineage>
        <taxon>Bacteria</taxon>
        <taxon>Pseudomonadati</taxon>
        <taxon>Pseudomonadota</taxon>
        <taxon>Betaproteobacteria</taxon>
        <taxon>Burkholderiales</taxon>
        <taxon>Comamonadaceae</taxon>
        <taxon>Variovorax</taxon>
    </lineage>
</organism>
<feature type="region of interest" description="Disordered" evidence="1">
    <location>
        <begin position="25"/>
        <end position="44"/>
    </location>
</feature>
<accession>A0A1E7U6T9</accession>
<dbReference type="NCBIfam" id="NF041023">
    <property type="entry name" value="PP0621_fam"/>
    <property type="match status" value="1"/>
</dbReference>
<dbReference type="STRING" id="436515.GCA_001752345_02464"/>
<proteinExistence type="predicted"/>
<evidence type="ECO:0000256" key="1">
    <source>
        <dbReference type="SAM" id="MobiDB-lite"/>
    </source>
</evidence>
<dbReference type="EMBL" id="CP023284">
    <property type="protein sequence ID" value="ATA52609.1"/>
    <property type="molecule type" value="Genomic_DNA"/>
</dbReference>
<evidence type="ECO:0000313" key="3">
    <source>
        <dbReference type="Proteomes" id="UP000217154"/>
    </source>
</evidence>
<dbReference type="AlphaFoldDB" id="A0A1E7U6T9"/>